<feature type="compositionally biased region" description="Low complexity" evidence="1">
    <location>
        <begin position="145"/>
        <end position="162"/>
    </location>
</feature>
<protein>
    <submittedName>
        <fullName evidence="3">Translation initiation factor IF-2-like isoform X2</fullName>
    </submittedName>
</protein>
<name>A0A9W2V3I4_PANPR</name>
<feature type="compositionally biased region" description="Low complexity" evidence="1">
    <location>
        <begin position="114"/>
        <end position="124"/>
    </location>
</feature>
<keyword evidence="2" id="KW-1185">Reference proteome</keyword>
<feature type="compositionally biased region" description="Basic residues" evidence="1">
    <location>
        <begin position="225"/>
        <end position="235"/>
    </location>
</feature>
<feature type="region of interest" description="Disordered" evidence="1">
    <location>
        <begin position="213"/>
        <end position="253"/>
    </location>
</feature>
<dbReference type="Proteomes" id="UP001165780">
    <property type="component" value="Unplaced"/>
</dbReference>
<feature type="compositionally biased region" description="Basic residues" evidence="1">
    <location>
        <begin position="169"/>
        <end position="185"/>
    </location>
</feature>
<dbReference type="RefSeq" id="XP_053753290.1">
    <property type="nucleotide sequence ID" value="XM_053897315.1"/>
</dbReference>
<feature type="region of interest" description="Disordered" evidence="1">
    <location>
        <begin position="24"/>
        <end position="74"/>
    </location>
</feature>
<evidence type="ECO:0000313" key="3">
    <source>
        <dbReference type="RefSeq" id="XP_053753290.1"/>
    </source>
</evidence>
<dbReference type="AlphaFoldDB" id="A0A9W2V3I4"/>
<sequence length="253" mass="27823">MGTFLAPGALSLRSRRPCWRFGHREAPGAPGYLLPPPASSPRRPRPPRLTGRVRGGSGSAAFTPAEEAPAAPWSPAPLPLPLARLLSVRSLPLANFRVLRSTRNRGDPQQVLLAQRSPRAQSQARRGRGEEDLASPPLPPPPHPHLTYGNGPKLAGAAAGGPRPQPPRRPWRKQGRRQLGKKWSRNGKIQTHPLQMVSRCKLRCFRAFPRARPLPPARAPPRTHSLAHTRAHTRTPGRGPGRREYSMQPPHNK</sequence>
<evidence type="ECO:0000313" key="2">
    <source>
        <dbReference type="Proteomes" id="UP001165780"/>
    </source>
</evidence>
<reference evidence="3" key="1">
    <citation type="submission" date="2025-08" db="UniProtKB">
        <authorList>
            <consortium name="RefSeq"/>
        </authorList>
    </citation>
    <scope>IDENTIFICATION</scope>
    <source>
        <tissue evidence="3">Whole blood</tissue>
    </source>
</reference>
<evidence type="ECO:0000256" key="1">
    <source>
        <dbReference type="SAM" id="MobiDB-lite"/>
    </source>
</evidence>
<gene>
    <name evidence="3" type="primary">LOC109254489</name>
</gene>
<dbReference type="GeneID" id="109254489"/>
<accession>A0A9W2V3I4</accession>
<feature type="region of interest" description="Disordered" evidence="1">
    <location>
        <begin position="107"/>
        <end position="191"/>
    </location>
</feature>
<proteinExistence type="predicted"/>
<organism evidence="2 3">
    <name type="scientific">Panthera pardus</name>
    <name type="common">Leopard</name>
    <name type="synonym">Felis pardus</name>
    <dbReference type="NCBI Taxonomy" id="9691"/>
    <lineage>
        <taxon>Eukaryota</taxon>
        <taxon>Metazoa</taxon>
        <taxon>Chordata</taxon>
        <taxon>Craniata</taxon>
        <taxon>Vertebrata</taxon>
        <taxon>Euteleostomi</taxon>
        <taxon>Mammalia</taxon>
        <taxon>Eutheria</taxon>
        <taxon>Laurasiatheria</taxon>
        <taxon>Carnivora</taxon>
        <taxon>Feliformia</taxon>
        <taxon>Felidae</taxon>
        <taxon>Pantherinae</taxon>
        <taxon>Panthera</taxon>
    </lineage>
</organism>